<reference evidence="1" key="1">
    <citation type="submission" date="2020-05" db="EMBL/GenBank/DDBJ databases">
        <title>Large-scale comparative analyses of tick genomes elucidate their genetic diversity and vector capacities.</title>
        <authorList>
            <person name="Jia N."/>
            <person name="Wang J."/>
            <person name="Shi W."/>
            <person name="Du L."/>
            <person name="Sun Y."/>
            <person name="Zhan W."/>
            <person name="Jiang J."/>
            <person name="Wang Q."/>
            <person name="Zhang B."/>
            <person name="Ji P."/>
            <person name="Sakyi L.B."/>
            <person name="Cui X."/>
            <person name="Yuan T."/>
            <person name="Jiang B."/>
            <person name="Yang W."/>
            <person name="Lam T.T.-Y."/>
            <person name="Chang Q."/>
            <person name="Ding S."/>
            <person name="Wang X."/>
            <person name="Zhu J."/>
            <person name="Ruan X."/>
            <person name="Zhao L."/>
            <person name="Wei J."/>
            <person name="Que T."/>
            <person name="Du C."/>
            <person name="Cheng J."/>
            <person name="Dai P."/>
            <person name="Han X."/>
            <person name="Huang E."/>
            <person name="Gao Y."/>
            <person name="Liu J."/>
            <person name="Shao H."/>
            <person name="Ye R."/>
            <person name="Li L."/>
            <person name="Wei W."/>
            <person name="Wang X."/>
            <person name="Wang C."/>
            <person name="Yang T."/>
            <person name="Huo Q."/>
            <person name="Li W."/>
            <person name="Guo W."/>
            <person name="Chen H."/>
            <person name="Zhou L."/>
            <person name="Ni X."/>
            <person name="Tian J."/>
            <person name="Zhou Y."/>
            <person name="Sheng Y."/>
            <person name="Liu T."/>
            <person name="Pan Y."/>
            <person name="Xia L."/>
            <person name="Li J."/>
            <person name="Zhao F."/>
            <person name="Cao W."/>
        </authorList>
    </citation>
    <scope>NUCLEOTIDE SEQUENCE</scope>
    <source>
        <strain evidence="1">Hyas-2018</strain>
    </source>
</reference>
<dbReference type="Proteomes" id="UP000821845">
    <property type="component" value="Chromosome 10"/>
</dbReference>
<dbReference type="EMBL" id="CM023490">
    <property type="protein sequence ID" value="KAH6942918.1"/>
    <property type="molecule type" value="Genomic_DNA"/>
</dbReference>
<evidence type="ECO:0000313" key="1">
    <source>
        <dbReference type="EMBL" id="KAH6942918.1"/>
    </source>
</evidence>
<gene>
    <name evidence="1" type="ORF">HPB50_011954</name>
</gene>
<evidence type="ECO:0000313" key="2">
    <source>
        <dbReference type="Proteomes" id="UP000821845"/>
    </source>
</evidence>
<sequence>MEELRSAIHTMPPSSAPGSDGLTKGFYATFLDTLPGTLLTLVNAIVKHHKKPNYFGAGQIVLPLKDGAPANELSSWRQITLLNLGYKMAATIINDRLQFPAANHYLSSSISRRASTLNYCESNGH</sequence>
<accession>A0ACB7T9V4</accession>
<organism evidence="1 2">
    <name type="scientific">Hyalomma asiaticum</name>
    <name type="common">Tick</name>
    <dbReference type="NCBI Taxonomy" id="266040"/>
    <lineage>
        <taxon>Eukaryota</taxon>
        <taxon>Metazoa</taxon>
        <taxon>Ecdysozoa</taxon>
        <taxon>Arthropoda</taxon>
        <taxon>Chelicerata</taxon>
        <taxon>Arachnida</taxon>
        <taxon>Acari</taxon>
        <taxon>Parasitiformes</taxon>
        <taxon>Ixodida</taxon>
        <taxon>Ixodoidea</taxon>
        <taxon>Ixodidae</taxon>
        <taxon>Hyalomminae</taxon>
        <taxon>Hyalomma</taxon>
    </lineage>
</organism>
<proteinExistence type="predicted"/>
<comment type="caution">
    <text evidence="1">The sequence shown here is derived from an EMBL/GenBank/DDBJ whole genome shotgun (WGS) entry which is preliminary data.</text>
</comment>
<keyword evidence="2" id="KW-1185">Reference proteome</keyword>
<name>A0ACB7T9V4_HYAAI</name>
<protein>
    <submittedName>
        <fullName evidence="1">Uncharacterized protein</fullName>
    </submittedName>
</protein>